<organism evidence="2 3">
    <name type="scientific">Centaurea solstitialis</name>
    <name type="common">yellow star-thistle</name>
    <dbReference type="NCBI Taxonomy" id="347529"/>
    <lineage>
        <taxon>Eukaryota</taxon>
        <taxon>Viridiplantae</taxon>
        <taxon>Streptophyta</taxon>
        <taxon>Embryophyta</taxon>
        <taxon>Tracheophyta</taxon>
        <taxon>Spermatophyta</taxon>
        <taxon>Magnoliopsida</taxon>
        <taxon>eudicotyledons</taxon>
        <taxon>Gunneridae</taxon>
        <taxon>Pentapetalae</taxon>
        <taxon>asterids</taxon>
        <taxon>campanulids</taxon>
        <taxon>Asterales</taxon>
        <taxon>Asteraceae</taxon>
        <taxon>Carduoideae</taxon>
        <taxon>Cardueae</taxon>
        <taxon>Centaureinae</taxon>
        <taxon>Centaurea</taxon>
    </lineage>
</organism>
<feature type="compositionally biased region" description="Basic and acidic residues" evidence="1">
    <location>
        <begin position="14"/>
        <end position="26"/>
    </location>
</feature>
<reference evidence="2" key="1">
    <citation type="submission" date="2023-03" db="EMBL/GenBank/DDBJ databases">
        <title>Chromosome-scale reference genome and RAD-based genetic map of yellow starthistle (Centaurea solstitialis) reveal putative structural variation and QTLs associated with invader traits.</title>
        <authorList>
            <person name="Reatini B."/>
            <person name="Cang F.A."/>
            <person name="Jiang Q."/>
            <person name="Mckibben M.T.W."/>
            <person name="Barker M.S."/>
            <person name="Rieseberg L.H."/>
            <person name="Dlugosch K.M."/>
        </authorList>
    </citation>
    <scope>NUCLEOTIDE SEQUENCE</scope>
    <source>
        <strain evidence="2">CAN-66</strain>
        <tissue evidence="2">Leaf</tissue>
    </source>
</reference>
<accession>A0AA38TVI7</accession>
<feature type="region of interest" description="Disordered" evidence="1">
    <location>
        <begin position="1"/>
        <end position="32"/>
    </location>
</feature>
<comment type="caution">
    <text evidence="2">The sequence shown here is derived from an EMBL/GenBank/DDBJ whole genome shotgun (WGS) entry which is preliminary data.</text>
</comment>
<name>A0AA38TVI7_9ASTR</name>
<evidence type="ECO:0000256" key="1">
    <source>
        <dbReference type="SAM" id="MobiDB-lite"/>
    </source>
</evidence>
<sequence length="186" mass="20850">MAVDVVNSKVAHSIGDKEREELERRKGPSSQSLNHVELLDKNEDLGLNRGLKINFTKNKLYGVGVSEVEGDKNGRGEPDMGVEAMMRRSTWWKPVVEKLKAKLSSWKAKIISFGGHGLLGKWLWRFLSKKEAMWVKIRFRSVKLGSRGGDEGGNQGGEKWRNRGSKKEAPKVGASKEKWRHVGVGV</sequence>
<dbReference type="EMBL" id="JARYMX010000001">
    <property type="protein sequence ID" value="KAJ9567674.1"/>
    <property type="molecule type" value="Genomic_DNA"/>
</dbReference>
<gene>
    <name evidence="2" type="ORF">OSB04_003640</name>
</gene>
<dbReference type="Proteomes" id="UP001172457">
    <property type="component" value="Chromosome 1"/>
</dbReference>
<evidence type="ECO:0000313" key="3">
    <source>
        <dbReference type="Proteomes" id="UP001172457"/>
    </source>
</evidence>
<protein>
    <submittedName>
        <fullName evidence="2">Uncharacterized protein</fullName>
    </submittedName>
</protein>
<dbReference type="AlphaFoldDB" id="A0AA38TVI7"/>
<proteinExistence type="predicted"/>
<keyword evidence="3" id="KW-1185">Reference proteome</keyword>
<evidence type="ECO:0000313" key="2">
    <source>
        <dbReference type="EMBL" id="KAJ9567674.1"/>
    </source>
</evidence>
<feature type="region of interest" description="Disordered" evidence="1">
    <location>
        <begin position="146"/>
        <end position="186"/>
    </location>
</feature>
<feature type="compositionally biased region" description="Basic and acidic residues" evidence="1">
    <location>
        <begin position="158"/>
        <end position="177"/>
    </location>
</feature>